<comment type="caution">
    <text evidence="1">The sequence shown here is derived from an EMBL/GenBank/DDBJ whole genome shotgun (WGS) entry which is preliminary data.</text>
</comment>
<protein>
    <submittedName>
        <fullName evidence="1">Uncharacterized protein</fullName>
    </submittedName>
</protein>
<dbReference type="EMBL" id="BAAFRS010000247">
    <property type="protein sequence ID" value="GAB1225228.1"/>
    <property type="molecule type" value="Genomic_DNA"/>
</dbReference>
<evidence type="ECO:0000313" key="2">
    <source>
        <dbReference type="Proteomes" id="UP001628156"/>
    </source>
</evidence>
<organism evidence="1 2">
    <name type="scientific">Entamoeba nuttalli</name>
    <dbReference type="NCBI Taxonomy" id="412467"/>
    <lineage>
        <taxon>Eukaryota</taxon>
        <taxon>Amoebozoa</taxon>
        <taxon>Evosea</taxon>
        <taxon>Archamoebae</taxon>
        <taxon>Mastigamoebida</taxon>
        <taxon>Entamoebidae</taxon>
        <taxon>Entamoeba</taxon>
    </lineage>
</organism>
<sequence length="235" mass="27351">MKSKMEHHSHCHEEKIKLPPYQLTNEEKKVAELLADNISEEKLLEAIHLISMKNDYIVYLFEIHFIDHVIKMYTKEILPKIKPSQLLIKIIELFDIISETTFRNLLLSINILSLLIPVGFCNEVPMTTTHSVLRIYDNLIYDEESALFSMSNQIFPLLMIWSEFGDSSVQLLSLEILIKLCHVKSILIFISNSPEKVDSFVTQFKKLHERPILTKKIDELFNIVSSIPSIRSRLN</sequence>
<proteinExistence type="predicted"/>
<accession>A0ABQ0DR45</accession>
<reference evidence="1 2" key="1">
    <citation type="journal article" date="2019" name="PLoS Negl. Trop. Dis.">
        <title>Whole genome sequencing of Entamoeba nuttalli reveals mammalian host-related molecular signatures and a novel octapeptide-repeat surface protein.</title>
        <authorList>
            <person name="Tanaka M."/>
            <person name="Makiuchi T."/>
            <person name="Komiyama T."/>
            <person name="Shiina T."/>
            <person name="Osaki K."/>
            <person name="Tachibana H."/>
        </authorList>
    </citation>
    <scope>NUCLEOTIDE SEQUENCE [LARGE SCALE GENOMIC DNA]</scope>
    <source>
        <strain evidence="1 2">P19-061405</strain>
    </source>
</reference>
<keyword evidence="2" id="KW-1185">Reference proteome</keyword>
<evidence type="ECO:0000313" key="1">
    <source>
        <dbReference type="EMBL" id="GAB1225228.1"/>
    </source>
</evidence>
<gene>
    <name evidence="1" type="ORF">ENUP19_0247G0020</name>
</gene>
<name>A0ABQ0DR45_9EUKA</name>
<dbReference type="Proteomes" id="UP001628156">
    <property type="component" value="Unassembled WGS sequence"/>
</dbReference>